<dbReference type="SMART" id="SM00304">
    <property type="entry name" value="HAMP"/>
    <property type="match status" value="1"/>
</dbReference>
<keyword evidence="1" id="KW-0145">Chemotaxis</keyword>
<dbReference type="PANTHER" id="PTHR43531:SF11">
    <property type="entry name" value="METHYL-ACCEPTING CHEMOTAXIS PROTEIN 3"/>
    <property type="match status" value="1"/>
</dbReference>
<dbReference type="SMART" id="SM00283">
    <property type="entry name" value="MA"/>
    <property type="match status" value="1"/>
</dbReference>
<evidence type="ECO:0000256" key="4">
    <source>
        <dbReference type="SAM" id="MobiDB-lite"/>
    </source>
</evidence>
<gene>
    <name evidence="7" type="ORF">POL68_12485</name>
</gene>
<evidence type="ECO:0000313" key="7">
    <source>
        <dbReference type="EMBL" id="MDC0709282.1"/>
    </source>
</evidence>
<keyword evidence="8" id="KW-1185">Reference proteome</keyword>
<dbReference type="InterPro" id="IPR051310">
    <property type="entry name" value="MCP_chemotaxis"/>
</dbReference>
<keyword evidence="3" id="KW-0807">Transducer</keyword>
<dbReference type="InterPro" id="IPR003660">
    <property type="entry name" value="HAMP_dom"/>
</dbReference>
<comment type="similarity">
    <text evidence="2">Belongs to the methyl-accepting chemotaxis (MCP) protein family.</text>
</comment>
<organism evidence="7 8">
    <name type="scientific">Stigmatella ashevillensis</name>
    <dbReference type="NCBI Taxonomy" id="2995309"/>
    <lineage>
        <taxon>Bacteria</taxon>
        <taxon>Pseudomonadati</taxon>
        <taxon>Myxococcota</taxon>
        <taxon>Myxococcia</taxon>
        <taxon>Myxococcales</taxon>
        <taxon>Cystobacterineae</taxon>
        <taxon>Archangiaceae</taxon>
        <taxon>Stigmatella</taxon>
    </lineage>
</organism>
<dbReference type="PROSITE" id="PS50885">
    <property type="entry name" value="HAMP"/>
    <property type="match status" value="1"/>
</dbReference>
<dbReference type="EMBL" id="JAQNDM010000002">
    <property type="protein sequence ID" value="MDC0709282.1"/>
    <property type="molecule type" value="Genomic_DNA"/>
</dbReference>
<dbReference type="Proteomes" id="UP001221838">
    <property type="component" value="Unassembled WGS sequence"/>
</dbReference>
<evidence type="ECO:0000259" key="5">
    <source>
        <dbReference type="PROSITE" id="PS50111"/>
    </source>
</evidence>
<feature type="domain" description="HAMP" evidence="6">
    <location>
        <begin position="210"/>
        <end position="262"/>
    </location>
</feature>
<sequence length="552" mass="59657">MTIARKLLLGFAAMVLILLGLVWSSYESFSRLQAARLLDVHSYEVLLEARSLMKSVVDIETGKRGFLLTGDEKFLDSLIHGRSAFTEHMAKSLVLAAETPSQKQRLQKFQEAYQQWLTTHVEPMLAIRRAVTQGQFDFGGLVDKVRVTEGKRFVDDMRALSAELEQEESALLLQRTATSQLLTENMYQMLLGGGLMGALLATLLITFLSRSIMQGLEQTLSVTRRLAMGDLTVSIETPNSGEAGQMVAGLQEVIRRLSEVIGEARSATFALSSAAEQVSSASQALSLGTSTQVAAVEETTTHLNQFNVSINQNAEHSRRMEQTALEGALHAEESGQAVKETVAAMNSIAEKISIVEELAYQTNLLALNAAVEAARAGDSGRGFAVVATEVRKLAERSRTAAREIGVLAKSSVKVANHSGELLTSLVPTIRKTASLVQEVSAACKTQSEGVGVISRAMLRVDEITQRNSSAAEELISTAEELAAQAEALQRTMNFFQVSAEFHPPAAPRFSGRAARSATKALQTTAQAAAPLPLSLSPSASRTLSEDKDFKRF</sequence>
<feature type="region of interest" description="Disordered" evidence="4">
    <location>
        <begin position="528"/>
        <end position="552"/>
    </location>
</feature>
<feature type="domain" description="Methyl-accepting transducer" evidence="5">
    <location>
        <begin position="267"/>
        <end position="482"/>
    </location>
</feature>
<dbReference type="PANTHER" id="PTHR43531">
    <property type="entry name" value="PROTEIN ICFG"/>
    <property type="match status" value="1"/>
</dbReference>
<dbReference type="InterPro" id="IPR004089">
    <property type="entry name" value="MCPsignal_dom"/>
</dbReference>
<name>A0ABT5D6K6_9BACT</name>
<evidence type="ECO:0000256" key="1">
    <source>
        <dbReference type="ARBA" id="ARBA00022500"/>
    </source>
</evidence>
<accession>A0ABT5D6K6</accession>
<dbReference type="PROSITE" id="PS50111">
    <property type="entry name" value="CHEMOTAXIS_TRANSDUC_2"/>
    <property type="match status" value="1"/>
</dbReference>
<dbReference type="Pfam" id="PF00672">
    <property type="entry name" value="HAMP"/>
    <property type="match status" value="1"/>
</dbReference>
<evidence type="ECO:0000259" key="6">
    <source>
        <dbReference type="PROSITE" id="PS50885"/>
    </source>
</evidence>
<dbReference type="Pfam" id="PF05227">
    <property type="entry name" value="CHASE3"/>
    <property type="match status" value="1"/>
</dbReference>
<evidence type="ECO:0000313" key="8">
    <source>
        <dbReference type="Proteomes" id="UP001221838"/>
    </source>
</evidence>
<dbReference type="SUPFAM" id="SSF58104">
    <property type="entry name" value="Methyl-accepting chemotaxis protein (MCP) signaling domain"/>
    <property type="match status" value="1"/>
</dbReference>
<evidence type="ECO:0000256" key="2">
    <source>
        <dbReference type="ARBA" id="ARBA00029447"/>
    </source>
</evidence>
<comment type="caution">
    <text evidence="7">The sequence shown here is derived from an EMBL/GenBank/DDBJ whole genome shotgun (WGS) entry which is preliminary data.</text>
</comment>
<dbReference type="Pfam" id="PF00015">
    <property type="entry name" value="MCPsignal"/>
    <property type="match status" value="1"/>
</dbReference>
<feature type="compositionally biased region" description="Low complexity" evidence="4">
    <location>
        <begin position="528"/>
        <end position="542"/>
    </location>
</feature>
<proteinExistence type="inferred from homology"/>
<dbReference type="Gene3D" id="1.10.287.950">
    <property type="entry name" value="Methyl-accepting chemotaxis protein"/>
    <property type="match status" value="1"/>
</dbReference>
<feature type="compositionally biased region" description="Basic and acidic residues" evidence="4">
    <location>
        <begin position="543"/>
        <end position="552"/>
    </location>
</feature>
<protein>
    <submittedName>
        <fullName evidence="7">CHASE3 domain-containing protein</fullName>
    </submittedName>
</protein>
<dbReference type="CDD" id="cd19410">
    <property type="entry name" value="HK9-like_sensor"/>
    <property type="match status" value="1"/>
</dbReference>
<evidence type="ECO:0000256" key="3">
    <source>
        <dbReference type="PROSITE-ProRule" id="PRU00284"/>
    </source>
</evidence>
<dbReference type="RefSeq" id="WP_272137707.1">
    <property type="nucleotide sequence ID" value="NZ_JAQNDM010000002.1"/>
</dbReference>
<dbReference type="InterPro" id="IPR007891">
    <property type="entry name" value="CHASE3"/>
</dbReference>
<reference evidence="7 8" key="1">
    <citation type="submission" date="2022-11" db="EMBL/GenBank/DDBJ databases">
        <title>Minimal conservation of predation-associated metabolite biosynthetic gene clusters underscores biosynthetic potential of Myxococcota including descriptions for ten novel species: Archangium lansinium sp. nov., Myxococcus landrumus sp. nov., Nannocystis bai.</title>
        <authorList>
            <person name="Ahearne A."/>
            <person name="Stevens C."/>
            <person name="Dowd S."/>
        </authorList>
    </citation>
    <scope>NUCLEOTIDE SEQUENCE [LARGE SCALE GENOMIC DNA]</scope>
    <source>
        <strain evidence="7 8">NCWAL01</strain>
    </source>
</reference>